<protein>
    <submittedName>
        <fullName evidence="1">Uncharacterized protein</fullName>
    </submittedName>
</protein>
<proteinExistence type="predicted"/>
<dbReference type="KEGG" id="cpip:CJF12_19415"/>
<dbReference type="STRING" id="558152.IQ37_13035"/>
<organism evidence="1 2">
    <name type="scientific">Chryseobacterium piperi</name>
    <dbReference type="NCBI Taxonomy" id="558152"/>
    <lineage>
        <taxon>Bacteria</taxon>
        <taxon>Pseudomonadati</taxon>
        <taxon>Bacteroidota</taxon>
        <taxon>Flavobacteriia</taxon>
        <taxon>Flavobacteriales</taxon>
        <taxon>Weeksellaceae</taxon>
        <taxon>Chryseobacterium group</taxon>
        <taxon>Chryseobacterium</taxon>
    </lineage>
</organism>
<name>A0A086B6Z0_9FLAO</name>
<reference evidence="1 2" key="1">
    <citation type="submission" date="2014-07" db="EMBL/GenBank/DDBJ databases">
        <title>Genome of Chryseobacterium piperi CTM.</title>
        <authorList>
            <person name="Pipes S.E."/>
            <person name="Stropko S.J."/>
            <person name="Newman J.D."/>
        </authorList>
    </citation>
    <scope>NUCLEOTIDE SEQUENCE [LARGE SCALE GENOMIC DNA]</scope>
    <source>
        <strain evidence="1 2">CTM</strain>
    </source>
</reference>
<evidence type="ECO:0000313" key="1">
    <source>
        <dbReference type="EMBL" id="KFF24704.1"/>
    </source>
</evidence>
<accession>A0A086B6Z0</accession>
<evidence type="ECO:0000313" key="2">
    <source>
        <dbReference type="Proteomes" id="UP000028709"/>
    </source>
</evidence>
<sequence>MSISIFGTIQAQVGIDKNNNLGKSALLEFGPQARGIRLSPIENVGNMSNAIAGTIIFDGKSGSFLYKDSTGWSTPKSGGATGGHITTSDNNSKGVIIGDVKSSAPGILILGKDSGETKALVLPNVGSPEFKMLNPPAGLIVYDSDANLVKVWNGNTWTNF</sequence>
<comment type="caution">
    <text evidence="1">The sequence shown here is derived from an EMBL/GenBank/DDBJ whole genome shotgun (WGS) entry which is preliminary data.</text>
</comment>
<dbReference type="EMBL" id="JPRJ01000025">
    <property type="protein sequence ID" value="KFF24704.1"/>
    <property type="molecule type" value="Genomic_DNA"/>
</dbReference>
<dbReference type="Proteomes" id="UP000028709">
    <property type="component" value="Unassembled WGS sequence"/>
</dbReference>
<gene>
    <name evidence="1" type="ORF">IQ37_13035</name>
</gene>
<keyword evidence="2" id="KW-1185">Reference proteome</keyword>
<dbReference type="AlphaFoldDB" id="A0A086B6Z0"/>